<dbReference type="Gene3D" id="3.40.50.300">
    <property type="entry name" value="P-loop containing nucleotide triphosphate hydrolases"/>
    <property type="match status" value="1"/>
</dbReference>
<dbReference type="Pfam" id="PF13521">
    <property type="entry name" value="AAA_28"/>
    <property type="match status" value="1"/>
</dbReference>
<proteinExistence type="predicted"/>
<organism evidence="2 3">
    <name type="scientific">Qipengyuania mesophila</name>
    <dbReference type="NCBI Taxonomy" id="2867246"/>
    <lineage>
        <taxon>Bacteria</taxon>
        <taxon>Pseudomonadati</taxon>
        <taxon>Pseudomonadota</taxon>
        <taxon>Alphaproteobacteria</taxon>
        <taxon>Sphingomonadales</taxon>
        <taxon>Erythrobacteraceae</taxon>
        <taxon>Qipengyuania</taxon>
    </lineage>
</organism>
<protein>
    <submittedName>
        <fullName evidence="2">AAA family ATPase</fullName>
    </submittedName>
</protein>
<dbReference type="InterPro" id="IPR038727">
    <property type="entry name" value="NadR/Ttd14_AAA_dom"/>
</dbReference>
<gene>
    <name evidence="2" type="ORF">K3181_08150</name>
</gene>
<dbReference type="InterPro" id="IPR027417">
    <property type="entry name" value="P-loop_NTPase"/>
</dbReference>
<dbReference type="SUPFAM" id="SSF52540">
    <property type="entry name" value="P-loop containing nucleoside triphosphate hydrolases"/>
    <property type="match status" value="1"/>
</dbReference>
<accession>A0ABS7JUT0</accession>
<reference evidence="2 3" key="1">
    <citation type="submission" date="2021-08" db="EMBL/GenBank/DDBJ databases">
        <title>Comparative Genomics Analysis of the Genus Qipengyuania Reveals Extensive Genetic Diversity and Metabolic Versatility, Including the Description of Fifteen Novel Species.</title>
        <authorList>
            <person name="Liu Y."/>
        </authorList>
    </citation>
    <scope>NUCLEOTIDE SEQUENCE [LARGE SCALE GENOMIC DNA]</scope>
    <source>
        <strain evidence="2 3">YG27</strain>
    </source>
</reference>
<evidence type="ECO:0000313" key="2">
    <source>
        <dbReference type="EMBL" id="MBX7501410.1"/>
    </source>
</evidence>
<evidence type="ECO:0000313" key="3">
    <source>
        <dbReference type="Proteomes" id="UP000782554"/>
    </source>
</evidence>
<feature type="domain" description="NadR/Ttd14 AAA" evidence="1">
    <location>
        <begin position="4"/>
        <end position="159"/>
    </location>
</feature>
<dbReference type="EMBL" id="JAIGNU010000001">
    <property type="protein sequence ID" value="MBX7501410.1"/>
    <property type="molecule type" value="Genomic_DNA"/>
</dbReference>
<evidence type="ECO:0000259" key="1">
    <source>
        <dbReference type="Pfam" id="PF13521"/>
    </source>
</evidence>
<dbReference type="Proteomes" id="UP000782554">
    <property type="component" value="Unassembled WGS sequence"/>
</dbReference>
<name>A0ABS7JUT0_9SPHN</name>
<sequence length="170" mass="18321">MADILITGCSGGGKTTLLDELAARGCRTVAEPGRRLIAQGIAPWDDAEAFLRAAADMAMADLAAHASIDEPVFYDRGLFDALAGLERIGVTPVADALGEERPYAGGVFLAPPWPEIYAEDSMRRHDFEAARDEYEHLAELLPKLGYSPLTLPKLPVGDRADFVLRKLAIA</sequence>
<dbReference type="RefSeq" id="WP_221602500.1">
    <property type="nucleotide sequence ID" value="NZ_JAIGNU010000001.1"/>
</dbReference>
<keyword evidence="3" id="KW-1185">Reference proteome</keyword>
<comment type="caution">
    <text evidence="2">The sequence shown here is derived from an EMBL/GenBank/DDBJ whole genome shotgun (WGS) entry which is preliminary data.</text>
</comment>